<sequence length="71" mass="8181">MHGKEVLKYLRQAFVTFGHTSTTRFKCKTSNCYQADIKVIRGGLPLPSTPPNRKLKNPSANGYKAKKWWQR</sequence>
<dbReference type="Proteomes" id="UP001458880">
    <property type="component" value="Unassembled WGS sequence"/>
</dbReference>
<organism evidence="2 3">
    <name type="scientific">Popillia japonica</name>
    <name type="common">Japanese beetle</name>
    <dbReference type="NCBI Taxonomy" id="7064"/>
    <lineage>
        <taxon>Eukaryota</taxon>
        <taxon>Metazoa</taxon>
        <taxon>Ecdysozoa</taxon>
        <taxon>Arthropoda</taxon>
        <taxon>Hexapoda</taxon>
        <taxon>Insecta</taxon>
        <taxon>Pterygota</taxon>
        <taxon>Neoptera</taxon>
        <taxon>Endopterygota</taxon>
        <taxon>Coleoptera</taxon>
        <taxon>Polyphaga</taxon>
        <taxon>Scarabaeiformia</taxon>
        <taxon>Scarabaeidae</taxon>
        <taxon>Rutelinae</taxon>
        <taxon>Popillia</taxon>
    </lineage>
</organism>
<keyword evidence="3" id="KW-1185">Reference proteome</keyword>
<protein>
    <recommendedName>
        <fullName evidence="4">Transposase</fullName>
    </recommendedName>
</protein>
<evidence type="ECO:0000313" key="3">
    <source>
        <dbReference type="Proteomes" id="UP001458880"/>
    </source>
</evidence>
<evidence type="ECO:0000313" key="2">
    <source>
        <dbReference type="EMBL" id="KAK9731408.1"/>
    </source>
</evidence>
<comment type="caution">
    <text evidence="2">The sequence shown here is derived from an EMBL/GenBank/DDBJ whole genome shotgun (WGS) entry which is preliminary data.</text>
</comment>
<dbReference type="EMBL" id="JASPKY010000133">
    <property type="protein sequence ID" value="KAK9731408.1"/>
    <property type="molecule type" value="Genomic_DNA"/>
</dbReference>
<gene>
    <name evidence="2" type="ORF">QE152_g13724</name>
</gene>
<dbReference type="AlphaFoldDB" id="A0AAW1LBX8"/>
<reference evidence="2 3" key="1">
    <citation type="journal article" date="2024" name="BMC Genomics">
        <title>De novo assembly and annotation of Popillia japonica's genome with initial clues to its potential as an invasive pest.</title>
        <authorList>
            <person name="Cucini C."/>
            <person name="Boschi S."/>
            <person name="Funari R."/>
            <person name="Cardaioli E."/>
            <person name="Iannotti N."/>
            <person name="Marturano G."/>
            <person name="Paoli F."/>
            <person name="Bruttini M."/>
            <person name="Carapelli A."/>
            <person name="Frati F."/>
            <person name="Nardi F."/>
        </authorList>
    </citation>
    <scope>NUCLEOTIDE SEQUENCE [LARGE SCALE GENOMIC DNA]</scope>
    <source>
        <strain evidence="2">DMR45628</strain>
    </source>
</reference>
<evidence type="ECO:0000256" key="1">
    <source>
        <dbReference type="SAM" id="MobiDB-lite"/>
    </source>
</evidence>
<proteinExistence type="predicted"/>
<feature type="region of interest" description="Disordered" evidence="1">
    <location>
        <begin position="44"/>
        <end position="71"/>
    </location>
</feature>
<evidence type="ECO:0008006" key="4">
    <source>
        <dbReference type="Google" id="ProtNLM"/>
    </source>
</evidence>
<name>A0AAW1LBX8_POPJA</name>
<accession>A0AAW1LBX8</accession>